<dbReference type="Proteomes" id="UP000070612">
    <property type="component" value="Unassembled WGS sequence"/>
</dbReference>
<gene>
    <name evidence="3" type="ORF">AFM11_16585</name>
</gene>
<evidence type="ECO:0000313" key="3">
    <source>
        <dbReference type="EMBL" id="KWX22991.1"/>
    </source>
</evidence>
<dbReference type="InterPro" id="IPR032710">
    <property type="entry name" value="NTF2-like_dom_sf"/>
</dbReference>
<comment type="similarity">
    <text evidence="1">Belongs to the bacterial ring-hydroxylating dioxygenase beta subunit family.</text>
</comment>
<name>A0A132PKX0_9MYCO</name>
<dbReference type="GO" id="GO:0016491">
    <property type="term" value="F:oxidoreductase activity"/>
    <property type="evidence" value="ECO:0007669"/>
    <property type="project" value="UniProtKB-KW"/>
</dbReference>
<sequence>MTTTELNVSAARIDVPRIDKDAVEAFIYHEVDLLDQRKFADWLALFTDDAHYWIPSGFDDLDPSRSVSIVYDDHQLLTERAQRLTGTLAYAQIPPSRTAHVVGNVQLLEVATADDGTATARVQAKFAVAEFRRNTRFLHAGRVSYTLVDFGAGLRIRLKKLELIDNDGYLGNLSMPL</sequence>
<dbReference type="InterPro" id="IPR000391">
    <property type="entry name" value="Rng_hydr_dOase-bsu"/>
</dbReference>
<dbReference type="CDD" id="cd00667">
    <property type="entry name" value="ring_hydroxylating_dioxygenases_beta"/>
    <property type="match status" value="1"/>
</dbReference>
<dbReference type="PATRIC" id="fig|59750.3.peg.666"/>
<dbReference type="GO" id="GO:0019380">
    <property type="term" value="P:3-phenylpropionate catabolic process"/>
    <property type="evidence" value="ECO:0007669"/>
    <property type="project" value="TreeGrafter"/>
</dbReference>
<comment type="caution">
    <text evidence="3">The sequence shown here is derived from an EMBL/GenBank/DDBJ whole genome shotgun (WGS) entry which is preliminary data.</text>
</comment>
<dbReference type="EMBL" id="LGTW01000010">
    <property type="protein sequence ID" value="KWX22991.1"/>
    <property type="molecule type" value="Genomic_DNA"/>
</dbReference>
<protein>
    <recommendedName>
        <fullName evidence="5">Phenylpropionate dioxygenase</fullName>
    </recommendedName>
</protein>
<evidence type="ECO:0000256" key="1">
    <source>
        <dbReference type="ARBA" id="ARBA00009570"/>
    </source>
</evidence>
<dbReference type="Pfam" id="PF00866">
    <property type="entry name" value="Ring_hydroxyl_B"/>
    <property type="match status" value="1"/>
</dbReference>
<evidence type="ECO:0000256" key="2">
    <source>
        <dbReference type="ARBA" id="ARBA00023002"/>
    </source>
</evidence>
<evidence type="ECO:0008006" key="5">
    <source>
        <dbReference type="Google" id="ProtNLM"/>
    </source>
</evidence>
<keyword evidence="4" id="KW-1185">Reference proteome</keyword>
<dbReference type="PANTHER" id="PTHR41534:SF2">
    <property type="entry name" value="3-PHENYLPROPIONATE_CINNAMIC ACID DIOXYGENASE SUBUNIT BETA"/>
    <property type="match status" value="1"/>
</dbReference>
<keyword evidence="2" id="KW-0560">Oxidoreductase</keyword>
<dbReference type="PANTHER" id="PTHR41534">
    <property type="entry name" value="BLR3401 PROTEIN"/>
    <property type="match status" value="1"/>
</dbReference>
<dbReference type="SUPFAM" id="SSF54427">
    <property type="entry name" value="NTF2-like"/>
    <property type="match status" value="1"/>
</dbReference>
<dbReference type="AlphaFoldDB" id="A0A132PKX0"/>
<proteinExistence type="inferred from homology"/>
<reference evidence="3 4" key="1">
    <citation type="submission" date="2015-07" db="EMBL/GenBank/DDBJ databases">
        <title>A draft genome sequence of Mycobacterium wolinskyi.</title>
        <authorList>
            <person name="de Man T.J."/>
            <person name="Perry K.A."/>
            <person name="Coulliette A.D."/>
            <person name="Jensen B."/>
            <person name="Toney N.C."/>
            <person name="Limbago B.M."/>
            <person name="Noble-Wang J."/>
        </authorList>
    </citation>
    <scope>NUCLEOTIDE SEQUENCE [LARGE SCALE GENOMIC DNA]</scope>
    <source>
        <strain evidence="3 4">CDC_01</strain>
    </source>
</reference>
<organism evidence="3 4">
    <name type="scientific">Mycolicibacterium wolinskyi</name>
    <dbReference type="NCBI Taxonomy" id="59750"/>
    <lineage>
        <taxon>Bacteria</taxon>
        <taxon>Bacillati</taxon>
        <taxon>Actinomycetota</taxon>
        <taxon>Actinomycetes</taxon>
        <taxon>Mycobacteriales</taxon>
        <taxon>Mycobacteriaceae</taxon>
        <taxon>Mycolicibacterium</taxon>
    </lineage>
</organism>
<evidence type="ECO:0000313" key="4">
    <source>
        <dbReference type="Proteomes" id="UP000070612"/>
    </source>
</evidence>
<dbReference type="RefSeq" id="WP_067850677.1">
    <property type="nucleotide sequence ID" value="NZ_LGTW01000010.1"/>
</dbReference>
<accession>A0A132PKX0</accession>
<dbReference type="Gene3D" id="3.10.450.50">
    <property type="match status" value="1"/>
</dbReference>